<protein>
    <submittedName>
        <fullName evidence="1">Uncharacterized protein</fullName>
    </submittedName>
</protein>
<dbReference type="Proteomes" id="UP001470230">
    <property type="component" value="Unassembled WGS sequence"/>
</dbReference>
<accession>A0ABR2I5K5</accession>
<proteinExistence type="predicted"/>
<gene>
    <name evidence="1" type="ORF">M9Y10_016201</name>
</gene>
<sequence>MLNAKLEINGNGFNLVRVVCYLEEYDSFLKKRDKSSKRYLLRTPKLTSTQLNEEYQIKIPSYWTHGYVFLELKKKSFLPFLGSGICIPIDTREYKFGEKNNVTPMHINQVEVFLTLENEVFDFPRELPAGKKIRSPFIQIPFQDHIMNIRQWVMMFRVSKSQFTSSDPKEIIVSRDSSNVTQIDIGKDLNEYGKDTSRQSIHEYMKETPNHQLAIILPGFLSYDVEEMDFDIHYCVECPQYDEKDWYQPHVAEKEVRHFSWSGSGKNFVAANGFFICKDDDVEVVHIEPQAFFVDSVMMIFRNNNVKKELIQRVAEYYFKKYQK</sequence>
<evidence type="ECO:0000313" key="2">
    <source>
        <dbReference type="Proteomes" id="UP001470230"/>
    </source>
</evidence>
<evidence type="ECO:0000313" key="1">
    <source>
        <dbReference type="EMBL" id="KAK8857789.1"/>
    </source>
</evidence>
<comment type="caution">
    <text evidence="1">The sequence shown here is derived from an EMBL/GenBank/DDBJ whole genome shotgun (WGS) entry which is preliminary data.</text>
</comment>
<organism evidence="1 2">
    <name type="scientific">Tritrichomonas musculus</name>
    <dbReference type="NCBI Taxonomy" id="1915356"/>
    <lineage>
        <taxon>Eukaryota</taxon>
        <taxon>Metamonada</taxon>
        <taxon>Parabasalia</taxon>
        <taxon>Tritrichomonadida</taxon>
        <taxon>Tritrichomonadidae</taxon>
        <taxon>Tritrichomonas</taxon>
    </lineage>
</organism>
<name>A0ABR2I5K5_9EUKA</name>
<dbReference type="EMBL" id="JAPFFF010000020">
    <property type="protein sequence ID" value="KAK8857789.1"/>
    <property type="molecule type" value="Genomic_DNA"/>
</dbReference>
<keyword evidence="2" id="KW-1185">Reference proteome</keyword>
<reference evidence="1 2" key="1">
    <citation type="submission" date="2024-04" db="EMBL/GenBank/DDBJ databases">
        <title>Tritrichomonas musculus Genome.</title>
        <authorList>
            <person name="Alves-Ferreira E."/>
            <person name="Grigg M."/>
            <person name="Lorenzi H."/>
            <person name="Galac M."/>
        </authorList>
    </citation>
    <scope>NUCLEOTIDE SEQUENCE [LARGE SCALE GENOMIC DNA]</scope>
    <source>
        <strain evidence="1 2">EAF2021</strain>
    </source>
</reference>